<reference evidence="11" key="1">
    <citation type="submission" date="2023-07" db="EMBL/GenBank/DDBJ databases">
        <title>Chromosome-level genome assembly of Artemia franciscana.</title>
        <authorList>
            <person name="Jo E."/>
        </authorList>
    </citation>
    <scope>NUCLEOTIDE SEQUENCE</scope>
    <source>
        <tissue evidence="11">Whole body</tissue>
    </source>
</reference>
<comment type="subcellular location">
    <subcellularLocation>
        <location evidence="1">Cell membrane</location>
    </subcellularLocation>
</comment>
<evidence type="ECO:0000259" key="10">
    <source>
        <dbReference type="PROSITE" id="PS50835"/>
    </source>
</evidence>
<proteinExistence type="predicted"/>
<protein>
    <recommendedName>
        <fullName evidence="10">Ig-like domain-containing protein</fullName>
    </recommendedName>
</protein>
<keyword evidence="7" id="KW-0325">Glycoprotein</keyword>
<dbReference type="FunFam" id="2.60.40.10:FF:000328">
    <property type="entry name" value="CLUMA_CG000981, isoform A"/>
    <property type="match status" value="1"/>
</dbReference>
<keyword evidence="12" id="KW-1185">Reference proteome</keyword>
<evidence type="ECO:0000256" key="7">
    <source>
        <dbReference type="ARBA" id="ARBA00023180"/>
    </source>
</evidence>
<evidence type="ECO:0000256" key="3">
    <source>
        <dbReference type="ARBA" id="ARBA00022729"/>
    </source>
</evidence>
<evidence type="ECO:0000256" key="4">
    <source>
        <dbReference type="ARBA" id="ARBA00022737"/>
    </source>
</evidence>
<dbReference type="SUPFAM" id="SSF48726">
    <property type="entry name" value="Immunoglobulin"/>
    <property type="match status" value="3"/>
</dbReference>
<evidence type="ECO:0000256" key="2">
    <source>
        <dbReference type="ARBA" id="ARBA00022475"/>
    </source>
</evidence>
<evidence type="ECO:0000313" key="12">
    <source>
        <dbReference type="Proteomes" id="UP001187531"/>
    </source>
</evidence>
<evidence type="ECO:0000256" key="8">
    <source>
        <dbReference type="ARBA" id="ARBA00023319"/>
    </source>
</evidence>
<dbReference type="EMBL" id="JAVRJZ010000009">
    <property type="protein sequence ID" value="KAK2718223.1"/>
    <property type="molecule type" value="Genomic_DNA"/>
</dbReference>
<dbReference type="SMART" id="SM00409">
    <property type="entry name" value="IG"/>
    <property type="match status" value="3"/>
</dbReference>
<evidence type="ECO:0000256" key="5">
    <source>
        <dbReference type="ARBA" id="ARBA00023136"/>
    </source>
</evidence>
<dbReference type="PANTHER" id="PTHR12231">
    <property type="entry name" value="CTX-RELATED TYPE I TRANSMEMBRANE PROTEIN"/>
    <property type="match status" value="1"/>
</dbReference>
<dbReference type="SMART" id="SM00408">
    <property type="entry name" value="IGc2"/>
    <property type="match status" value="3"/>
</dbReference>
<keyword evidence="2" id="KW-1003">Cell membrane</keyword>
<dbReference type="InterPro" id="IPR013106">
    <property type="entry name" value="Ig_V-set"/>
</dbReference>
<dbReference type="InterPro" id="IPR003599">
    <property type="entry name" value="Ig_sub"/>
</dbReference>
<name>A0AA88HW64_ARTSF</name>
<dbReference type="Proteomes" id="UP001187531">
    <property type="component" value="Unassembled WGS sequence"/>
</dbReference>
<sequence length="419" mass="47185">MDKIVFLFFVVLDITSTTKPLEPEFEGPIENVTVPLGRDVKLPCRVKHLGSHKVAWIFLESSAILTVQTHVITRNPRISATHEEHKTWNLHISNIQENDTGRYSCQINTPIVKTQVGYLKVVVPPSIDDSLSSSDTIVKEGHDVTLNCHAMGSPQPRVTWKREDGGRMTLNRTHSTYEADGYTLEIVKISRLDMGIYVCIASNGIPPAISKRIQVSVDFPPTIWVAHQLIGAMVGMSVVFECHLEAHPAAIHYWTREDGHVLHDQGRYKFEAIQAQNDKKDHRGRPGTTITYKTHMKLTIKYVTPKDFGTYRCVAKNPRGETDGQIKLYEIPSPTTSTTTTEKSELQEIEEVTEVISTKQPWQLQVFDDRTGYHQPSHQSEKQMILGQPDLSSSENISSTSSYLVLSFAIAVVRCYSFV</sequence>
<dbReference type="InterPro" id="IPR013783">
    <property type="entry name" value="Ig-like_fold"/>
</dbReference>
<evidence type="ECO:0000313" key="11">
    <source>
        <dbReference type="EMBL" id="KAK2718223.1"/>
    </source>
</evidence>
<keyword evidence="8" id="KW-0393">Immunoglobulin domain</keyword>
<dbReference type="InterPro" id="IPR007110">
    <property type="entry name" value="Ig-like_dom"/>
</dbReference>
<dbReference type="AlphaFoldDB" id="A0AA88HW64"/>
<dbReference type="Pfam" id="PF13927">
    <property type="entry name" value="Ig_3"/>
    <property type="match status" value="2"/>
</dbReference>
<dbReference type="InterPro" id="IPR051170">
    <property type="entry name" value="Neural/epithelial_adhesion"/>
</dbReference>
<dbReference type="Pfam" id="PF07686">
    <property type="entry name" value="V-set"/>
    <property type="match status" value="1"/>
</dbReference>
<keyword evidence="4" id="KW-0677">Repeat</keyword>
<feature type="domain" description="Ig-like" evidence="10">
    <location>
        <begin position="221"/>
        <end position="329"/>
    </location>
</feature>
<dbReference type="GO" id="GO:0043005">
    <property type="term" value="C:neuron projection"/>
    <property type="evidence" value="ECO:0007669"/>
    <property type="project" value="TreeGrafter"/>
</dbReference>
<evidence type="ECO:0000256" key="9">
    <source>
        <dbReference type="SAM" id="SignalP"/>
    </source>
</evidence>
<accession>A0AA88HW64</accession>
<evidence type="ECO:0000256" key="6">
    <source>
        <dbReference type="ARBA" id="ARBA00023157"/>
    </source>
</evidence>
<comment type="caution">
    <text evidence="11">The sequence shown here is derived from an EMBL/GenBank/DDBJ whole genome shotgun (WGS) entry which is preliminary data.</text>
</comment>
<dbReference type="InterPro" id="IPR036179">
    <property type="entry name" value="Ig-like_dom_sf"/>
</dbReference>
<feature type="domain" description="Ig-like" evidence="10">
    <location>
        <begin position="125"/>
        <end position="216"/>
    </location>
</feature>
<evidence type="ECO:0000256" key="1">
    <source>
        <dbReference type="ARBA" id="ARBA00004236"/>
    </source>
</evidence>
<dbReference type="PROSITE" id="PS50835">
    <property type="entry name" value="IG_LIKE"/>
    <property type="match status" value="3"/>
</dbReference>
<keyword evidence="3 9" id="KW-0732">Signal</keyword>
<dbReference type="Gene3D" id="2.60.40.10">
    <property type="entry name" value="Immunoglobulins"/>
    <property type="match status" value="3"/>
</dbReference>
<organism evidence="11 12">
    <name type="scientific">Artemia franciscana</name>
    <name type="common">Brine shrimp</name>
    <name type="synonym">Artemia sanfranciscana</name>
    <dbReference type="NCBI Taxonomy" id="6661"/>
    <lineage>
        <taxon>Eukaryota</taxon>
        <taxon>Metazoa</taxon>
        <taxon>Ecdysozoa</taxon>
        <taxon>Arthropoda</taxon>
        <taxon>Crustacea</taxon>
        <taxon>Branchiopoda</taxon>
        <taxon>Anostraca</taxon>
        <taxon>Artemiidae</taxon>
        <taxon>Artemia</taxon>
    </lineage>
</organism>
<dbReference type="PANTHER" id="PTHR12231:SF157">
    <property type="entry name" value="DPR-INTERACTING PROTEIN EPSILON-RELATED"/>
    <property type="match status" value="1"/>
</dbReference>
<feature type="domain" description="Ig-like" evidence="10">
    <location>
        <begin position="23"/>
        <end position="117"/>
    </location>
</feature>
<gene>
    <name evidence="11" type="ORF">QYM36_005518</name>
</gene>
<dbReference type="GO" id="GO:0005886">
    <property type="term" value="C:plasma membrane"/>
    <property type="evidence" value="ECO:0007669"/>
    <property type="project" value="UniProtKB-SubCell"/>
</dbReference>
<keyword evidence="5" id="KW-0472">Membrane</keyword>
<feature type="signal peptide" evidence="9">
    <location>
        <begin position="1"/>
        <end position="20"/>
    </location>
</feature>
<feature type="chain" id="PRO_5041743609" description="Ig-like domain-containing protein" evidence="9">
    <location>
        <begin position="21"/>
        <end position="419"/>
    </location>
</feature>
<dbReference type="InterPro" id="IPR003598">
    <property type="entry name" value="Ig_sub2"/>
</dbReference>
<keyword evidence="6" id="KW-1015">Disulfide bond</keyword>